<proteinExistence type="predicted"/>
<feature type="domain" description="Putative T7SS secretion signal" evidence="2">
    <location>
        <begin position="13"/>
        <end position="92"/>
    </location>
</feature>
<dbReference type="EMBL" id="JBHSFG010000047">
    <property type="protein sequence ID" value="MFC4468065.1"/>
    <property type="molecule type" value="Genomic_DNA"/>
</dbReference>
<protein>
    <submittedName>
        <fullName evidence="3">T7SS-secreted protein</fullName>
    </submittedName>
</protein>
<sequence>MAYREDVEFLEDSNPALIERSAAEFTRLRKLIDTTDDAFRKAGKVDWQSEGRDLYVKRLGEAKELTDALAEAFHTAGKALSSYADAVTTAKSHFESGQQTEGKLTEVMFREATAITPTRASRGASATVGGSAGHHGRTGLVRRGERRCGLHP</sequence>
<dbReference type="Pfam" id="PF21725">
    <property type="entry name" value="T7SS_signal"/>
    <property type="match status" value="1"/>
</dbReference>
<dbReference type="Proteomes" id="UP001596012">
    <property type="component" value="Unassembled WGS sequence"/>
</dbReference>
<reference evidence="4" key="1">
    <citation type="journal article" date="2019" name="Int. J. Syst. Evol. Microbiol.">
        <title>The Global Catalogue of Microorganisms (GCM) 10K type strain sequencing project: providing services to taxonomists for standard genome sequencing and annotation.</title>
        <authorList>
            <consortium name="The Broad Institute Genomics Platform"/>
            <consortium name="The Broad Institute Genome Sequencing Center for Infectious Disease"/>
            <person name="Wu L."/>
            <person name="Ma J."/>
        </authorList>
    </citation>
    <scope>NUCLEOTIDE SEQUENCE [LARGE SCALE GENOMIC DNA]</scope>
    <source>
        <strain evidence="4">DT43</strain>
    </source>
</reference>
<evidence type="ECO:0000256" key="1">
    <source>
        <dbReference type="SAM" id="MobiDB-lite"/>
    </source>
</evidence>
<evidence type="ECO:0000313" key="3">
    <source>
        <dbReference type="EMBL" id="MFC4468065.1"/>
    </source>
</evidence>
<feature type="compositionally biased region" description="Basic and acidic residues" evidence="1">
    <location>
        <begin position="142"/>
        <end position="152"/>
    </location>
</feature>
<name>A0ABV8YVB7_9ACTN</name>
<gene>
    <name evidence="3" type="ORF">ACFPH6_26615</name>
</gene>
<evidence type="ECO:0000259" key="2">
    <source>
        <dbReference type="Pfam" id="PF21725"/>
    </source>
</evidence>
<feature type="region of interest" description="Disordered" evidence="1">
    <location>
        <begin position="119"/>
        <end position="152"/>
    </location>
</feature>
<dbReference type="InterPro" id="IPR049082">
    <property type="entry name" value="T7SS_signal"/>
</dbReference>
<evidence type="ECO:0000313" key="4">
    <source>
        <dbReference type="Proteomes" id="UP001596012"/>
    </source>
</evidence>
<comment type="caution">
    <text evidence="3">The sequence shown here is derived from an EMBL/GenBank/DDBJ whole genome shotgun (WGS) entry which is preliminary data.</text>
</comment>
<accession>A0ABV8YVB7</accession>
<organism evidence="3 4">
    <name type="scientific">Streptomyces xiangluensis</name>
    <dbReference type="NCBI Taxonomy" id="2665720"/>
    <lineage>
        <taxon>Bacteria</taxon>
        <taxon>Bacillati</taxon>
        <taxon>Actinomycetota</taxon>
        <taxon>Actinomycetes</taxon>
        <taxon>Kitasatosporales</taxon>
        <taxon>Streptomycetaceae</taxon>
        <taxon>Streptomyces</taxon>
    </lineage>
</organism>
<keyword evidence="4" id="KW-1185">Reference proteome</keyword>
<dbReference type="RefSeq" id="WP_386345744.1">
    <property type="nucleotide sequence ID" value="NZ_JBHSFG010000047.1"/>
</dbReference>